<proteinExistence type="predicted"/>
<gene>
    <name evidence="4" type="ORF">ETSY1_22875</name>
</gene>
<dbReference type="EMBL" id="AZHW01000672">
    <property type="protein sequence ID" value="ETW97405.1"/>
    <property type="molecule type" value="Genomic_DNA"/>
</dbReference>
<evidence type="ECO:0000313" key="5">
    <source>
        <dbReference type="Proteomes" id="UP000019141"/>
    </source>
</evidence>
<evidence type="ECO:0000313" key="4">
    <source>
        <dbReference type="EMBL" id="ETW97405.1"/>
    </source>
</evidence>
<evidence type="ECO:0008006" key="6">
    <source>
        <dbReference type="Google" id="ProtNLM"/>
    </source>
</evidence>
<sequence length="266" mass="30006">MRANREPLNRKAAGLCASILMTLVVMWPTLGNGWTNWDDQFYVLHNPLIRDISIDRIKTIFLTLQVQGIYHPLTLVSYALDYALSGLEPATYHATNLILHILNVGLVFWFIYLLVGSTHIATVTAILFGIHPMHLESVAWISARKDVLYALFFISGLIVYLYYLQSYKRKLGLYLLCFLMFLLSLLSKGMAVTFPLLLLCIDFLLKRRLKGVVIWEEVPFLLLSAGFGIIAIIAEQVGAALVALNQYNYGEGCNSHIDVRLCPDGH</sequence>
<dbReference type="HOGENOM" id="CLU_1044634_0_0_7"/>
<keyword evidence="1" id="KW-0677">Repeat</keyword>
<keyword evidence="2" id="KW-0802">TPR repeat</keyword>
<feature type="transmembrane region" description="Helical" evidence="3">
    <location>
        <begin position="171"/>
        <end position="199"/>
    </location>
</feature>
<dbReference type="PANTHER" id="PTHR44227">
    <property type="match status" value="1"/>
</dbReference>
<dbReference type="InterPro" id="IPR052346">
    <property type="entry name" value="O-mannosyl-transferase_TMTC"/>
</dbReference>
<evidence type="ECO:0000256" key="3">
    <source>
        <dbReference type="SAM" id="Phobius"/>
    </source>
</evidence>
<comment type="caution">
    <text evidence="4">The sequence shown here is derived from an EMBL/GenBank/DDBJ whole genome shotgun (WGS) entry which is preliminary data.</text>
</comment>
<dbReference type="AlphaFoldDB" id="W4LI69"/>
<keyword evidence="3" id="KW-0812">Transmembrane</keyword>
<dbReference type="PANTHER" id="PTHR44227:SF3">
    <property type="entry name" value="PROTEIN O-MANNOSYL-TRANSFERASE TMTC4"/>
    <property type="match status" value="1"/>
</dbReference>
<keyword evidence="5" id="KW-1185">Reference proteome</keyword>
<evidence type="ECO:0000256" key="1">
    <source>
        <dbReference type="ARBA" id="ARBA00022737"/>
    </source>
</evidence>
<feature type="transmembrane region" description="Helical" evidence="3">
    <location>
        <begin position="220"/>
        <end position="244"/>
    </location>
</feature>
<organism evidence="4 5">
    <name type="scientific">Entotheonella factor</name>
    <dbReference type="NCBI Taxonomy" id="1429438"/>
    <lineage>
        <taxon>Bacteria</taxon>
        <taxon>Pseudomonadati</taxon>
        <taxon>Nitrospinota/Tectimicrobiota group</taxon>
        <taxon>Candidatus Tectimicrobiota</taxon>
        <taxon>Candidatus Entotheonellia</taxon>
        <taxon>Candidatus Entotheonellales</taxon>
        <taxon>Candidatus Entotheonellaceae</taxon>
        <taxon>Candidatus Entotheonella</taxon>
    </lineage>
</organism>
<keyword evidence="3" id="KW-1133">Transmembrane helix</keyword>
<name>W4LI69_ENTF1</name>
<dbReference type="Proteomes" id="UP000019141">
    <property type="component" value="Unassembled WGS sequence"/>
</dbReference>
<accession>W4LI69</accession>
<evidence type="ECO:0000256" key="2">
    <source>
        <dbReference type="ARBA" id="ARBA00022803"/>
    </source>
</evidence>
<keyword evidence="3" id="KW-0472">Membrane</keyword>
<feature type="transmembrane region" description="Helical" evidence="3">
    <location>
        <begin position="12"/>
        <end position="30"/>
    </location>
</feature>
<feature type="transmembrane region" description="Helical" evidence="3">
    <location>
        <begin position="106"/>
        <end position="127"/>
    </location>
</feature>
<feature type="transmembrane region" description="Helical" evidence="3">
    <location>
        <begin position="147"/>
        <end position="165"/>
    </location>
</feature>
<reference evidence="4 5" key="1">
    <citation type="journal article" date="2014" name="Nature">
        <title>An environmental bacterial taxon with a large and distinct metabolic repertoire.</title>
        <authorList>
            <person name="Wilson M.C."/>
            <person name="Mori T."/>
            <person name="Ruckert C."/>
            <person name="Uria A.R."/>
            <person name="Helf M.J."/>
            <person name="Takada K."/>
            <person name="Gernert C."/>
            <person name="Steffens U.A."/>
            <person name="Heycke N."/>
            <person name="Schmitt S."/>
            <person name="Rinke C."/>
            <person name="Helfrich E.J."/>
            <person name="Brachmann A.O."/>
            <person name="Gurgui C."/>
            <person name="Wakimoto T."/>
            <person name="Kracht M."/>
            <person name="Crusemann M."/>
            <person name="Hentschel U."/>
            <person name="Abe I."/>
            <person name="Matsunaga S."/>
            <person name="Kalinowski J."/>
            <person name="Takeyama H."/>
            <person name="Piel J."/>
        </authorList>
    </citation>
    <scope>NUCLEOTIDE SEQUENCE [LARGE SCALE GENOMIC DNA]</scope>
    <source>
        <strain evidence="5">TSY1</strain>
    </source>
</reference>
<protein>
    <recommendedName>
        <fullName evidence="6">Glycosyltransferase RgtA/B/C/D-like domain-containing protein</fullName>
    </recommendedName>
</protein>